<sequence>MPGWSKSPTIVTYHRMLGSDIRLLDPDPRDETVLGVISPELSRPSSRIAPVSSSKVFTAGHLLRLVSDSGLWFLTNREKSLGSRGLKALSELKPSPTSSIYPRTHDLLGCAVLILACPLGSSSILIYVVAGTVPGYDSKGAACAAVGDRFDGKRSVRCEYWRQRALRLGALSRQACRYMSTGEFLLAISPVCVAVERVMSNDKDCRPVKKGLRCTSQESALPCRRLANSPIESLQNSVEERKEGKLAGGPLGGLDAARLSMSAVSYGCLLKSGIPFLSGTQEVARFTIFRKRLESTYKYRFAKPPNGHKRLDTLAVGQHNKRPWRNTVPGRLLITPLSRRAASLQLSPRHTCISYHGNGLAIQEEQGQASPFLYHSQA</sequence>
<organism evidence="1 2">
    <name type="scientific">Alternaria alternata</name>
    <name type="common">Alternaria rot fungus</name>
    <name type="synonym">Torula alternata</name>
    <dbReference type="NCBI Taxonomy" id="5599"/>
    <lineage>
        <taxon>Eukaryota</taxon>
        <taxon>Fungi</taxon>
        <taxon>Dikarya</taxon>
        <taxon>Ascomycota</taxon>
        <taxon>Pezizomycotina</taxon>
        <taxon>Dothideomycetes</taxon>
        <taxon>Pleosporomycetidae</taxon>
        <taxon>Pleosporales</taxon>
        <taxon>Pleosporineae</taxon>
        <taxon>Pleosporaceae</taxon>
        <taxon>Alternaria</taxon>
        <taxon>Alternaria sect. Alternaria</taxon>
        <taxon>Alternaria alternata complex</taxon>
    </lineage>
</organism>
<dbReference type="AlphaFoldDB" id="A0A177DT35"/>
<name>A0A177DT35_ALTAL</name>
<dbReference type="KEGG" id="aalt:CC77DRAFT_1006894"/>
<dbReference type="VEuPathDB" id="FungiDB:CC77DRAFT_1006894"/>
<evidence type="ECO:0000313" key="2">
    <source>
        <dbReference type="Proteomes" id="UP000077248"/>
    </source>
</evidence>
<dbReference type="Proteomes" id="UP000077248">
    <property type="component" value="Unassembled WGS sequence"/>
</dbReference>
<gene>
    <name evidence="1" type="ORF">CC77DRAFT_1006894</name>
</gene>
<evidence type="ECO:0000313" key="1">
    <source>
        <dbReference type="EMBL" id="OAG22331.1"/>
    </source>
</evidence>
<accession>A0A177DT35</accession>
<dbReference type="EMBL" id="KV441474">
    <property type="protein sequence ID" value="OAG22331.1"/>
    <property type="molecule type" value="Genomic_DNA"/>
</dbReference>
<dbReference type="RefSeq" id="XP_018387752.1">
    <property type="nucleotide sequence ID" value="XM_018523447.1"/>
</dbReference>
<protein>
    <submittedName>
        <fullName evidence="1">Uncharacterized protein</fullName>
    </submittedName>
</protein>
<keyword evidence="2" id="KW-1185">Reference proteome</keyword>
<reference evidence="1 2" key="1">
    <citation type="submission" date="2016-05" db="EMBL/GenBank/DDBJ databases">
        <title>Comparative analysis of secretome profiles of manganese(II)-oxidizing ascomycete fungi.</title>
        <authorList>
            <consortium name="DOE Joint Genome Institute"/>
            <person name="Zeiner C.A."/>
            <person name="Purvine S.O."/>
            <person name="Zink E.M."/>
            <person name="Wu S."/>
            <person name="Pasa-Tolic L."/>
            <person name="Chaput D.L."/>
            <person name="Haridas S."/>
            <person name="Grigoriev I.V."/>
            <person name="Santelli C.M."/>
            <person name="Hansel C.M."/>
        </authorList>
    </citation>
    <scope>NUCLEOTIDE SEQUENCE [LARGE SCALE GENOMIC DNA]</scope>
    <source>
        <strain evidence="1 2">SRC1lrK2f</strain>
    </source>
</reference>
<proteinExistence type="predicted"/>
<dbReference type="GeneID" id="29109041"/>